<feature type="compositionally biased region" description="Polar residues" evidence="1">
    <location>
        <begin position="299"/>
        <end position="314"/>
    </location>
</feature>
<feature type="compositionally biased region" description="Low complexity" evidence="1">
    <location>
        <begin position="194"/>
        <end position="207"/>
    </location>
</feature>
<accession>A0A7R5L494</accession>
<feature type="compositionally biased region" description="Low complexity" evidence="1">
    <location>
        <begin position="684"/>
        <end position="694"/>
    </location>
</feature>
<reference evidence="3" key="1">
    <citation type="submission" date="2025-08" db="UniProtKB">
        <authorList>
            <consortium name="RefSeq"/>
        </authorList>
    </citation>
    <scope>IDENTIFICATION</scope>
    <source>
        <tissue evidence="3">Muscle</tissue>
    </source>
</reference>
<dbReference type="GeneID" id="120324715"/>
<feature type="region of interest" description="Disordered" evidence="1">
    <location>
        <begin position="339"/>
        <end position="375"/>
    </location>
</feature>
<evidence type="ECO:0000313" key="2">
    <source>
        <dbReference type="Proteomes" id="UP000504627"/>
    </source>
</evidence>
<gene>
    <name evidence="3" type="primary">LOC120324715</name>
</gene>
<keyword evidence="2" id="KW-1185">Reference proteome</keyword>
<feature type="region of interest" description="Disordered" evidence="1">
    <location>
        <begin position="123"/>
        <end position="319"/>
    </location>
</feature>
<organism evidence="2 3">
    <name type="scientific">Pipra filicauda</name>
    <name type="common">Wire-tailed manakin</name>
    <dbReference type="NCBI Taxonomy" id="649802"/>
    <lineage>
        <taxon>Eukaryota</taxon>
        <taxon>Metazoa</taxon>
        <taxon>Chordata</taxon>
        <taxon>Craniata</taxon>
        <taxon>Vertebrata</taxon>
        <taxon>Euteleostomi</taxon>
        <taxon>Archelosauria</taxon>
        <taxon>Archosauria</taxon>
        <taxon>Dinosauria</taxon>
        <taxon>Saurischia</taxon>
        <taxon>Theropoda</taxon>
        <taxon>Coelurosauria</taxon>
        <taxon>Aves</taxon>
        <taxon>Neognathae</taxon>
        <taxon>Neoaves</taxon>
        <taxon>Telluraves</taxon>
        <taxon>Australaves</taxon>
        <taxon>Passeriformes</taxon>
        <taxon>Pipridae</taxon>
        <taxon>Pipra</taxon>
    </lineage>
</organism>
<feature type="compositionally biased region" description="Polar residues" evidence="1">
    <location>
        <begin position="361"/>
        <end position="375"/>
    </location>
</feature>
<proteinExistence type="predicted"/>
<dbReference type="RefSeq" id="XP_039244534.1">
    <property type="nucleotide sequence ID" value="XM_039388600.1"/>
</dbReference>
<evidence type="ECO:0000313" key="3">
    <source>
        <dbReference type="RefSeq" id="XP_039244534.1"/>
    </source>
</evidence>
<feature type="region of interest" description="Disordered" evidence="1">
    <location>
        <begin position="590"/>
        <end position="611"/>
    </location>
</feature>
<dbReference type="InParanoid" id="A0A7R5L494"/>
<protein>
    <submittedName>
        <fullName evidence="3">Uncharacterized protein LOC120324715</fullName>
    </submittedName>
</protein>
<dbReference type="Proteomes" id="UP000504627">
    <property type="component" value="Unplaced"/>
</dbReference>
<feature type="region of interest" description="Disordered" evidence="1">
    <location>
        <begin position="403"/>
        <end position="439"/>
    </location>
</feature>
<sequence length="734" mass="80290">MDKKKRKPKSQCSSPLPSWLADDTPRRGLSQWEEDVTLQELYEWEEEVRVREPSQRRGRRRRELYKFEEDVRVRELSQWSCGRHPELYHREETVTGQERYEWEEGGVRYHEVTQWEERVTVQELPQREDVSDKRLSQGGADVGYSSWDKPMCPVSAGDAQAVPQEGPSSPSSVGTAVAAEAAQDLPSPAPAPLSPTEAEPAAPAPDGAAEEEEPQEPVAPEETKAEGSPSFGELVPSAGTESPVPAPQSPSEGSQALLGTDQQITPEIVSEAELVMQQLEEQGDLEESTAAEMQERAAETQNPVPAPQSPSEGSQALLDMAELITAEILHEAELVIQGSEQQLEEQGDLEQGAEMQERAAETQSPVPAPQSSSEGSQALLDMAELMTTKILSEAELVIQGSEQHLEEQEDLGQSTAAEMQERASRTESPVPAPQSPSEGSQVLLDMAELIATEILKKAELEIQGFDQQLEEQGDMEQTGATGMLTTGTADRLESLDSLPHSPCCLSSPVFTYVEAKALSGQQAGGEGGTILAVQETEEGAFAEDENNWKFYDELELCKWQDEKEVDSYQWEDGIGQELSQEEDCIGQELSEREVKRHSEQSQRGDDSDRELSLENCECVTAHNTQEEDEWEELGVLELSQGEGTEHRLGILAEEGLPVPVPREAWAECQAPAPCSVGPVCASTPQPEAQAAAPPTLGRQVAEAGTQTQGPSSFWRVLGALLRLFHACRPGQPQD</sequence>
<evidence type="ECO:0000256" key="1">
    <source>
        <dbReference type="SAM" id="MobiDB-lite"/>
    </source>
</evidence>
<feature type="region of interest" description="Disordered" evidence="1">
    <location>
        <begin position="1"/>
        <end position="25"/>
    </location>
</feature>
<feature type="compositionally biased region" description="Basic and acidic residues" evidence="1">
    <location>
        <begin position="123"/>
        <end position="135"/>
    </location>
</feature>
<name>A0A7R5L494_9PASS</name>
<feature type="region of interest" description="Disordered" evidence="1">
    <location>
        <begin position="682"/>
        <end position="709"/>
    </location>
</feature>
<dbReference type="AlphaFoldDB" id="A0A7R5L494"/>